<comment type="caution">
    <text evidence="1">The sequence shown here is derived from an EMBL/GenBank/DDBJ whole genome shotgun (WGS) entry which is preliminary data.</text>
</comment>
<accession>A0A2W5VP71</accession>
<dbReference type="PROSITE" id="PS51257">
    <property type="entry name" value="PROKAR_LIPOPROTEIN"/>
    <property type="match status" value="1"/>
</dbReference>
<organism evidence="1 2">
    <name type="scientific">Archangium gephyra</name>
    <dbReference type="NCBI Taxonomy" id="48"/>
    <lineage>
        <taxon>Bacteria</taxon>
        <taxon>Pseudomonadati</taxon>
        <taxon>Myxococcota</taxon>
        <taxon>Myxococcia</taxon>
        <taxon>Myxococcales</taxon>
        <taxon>Cystobacterineae</taxon>
        <taxon>Archangiaceae</taxon>
        <taxon>Archangium</taxon>
    </lineage>
</organism>
<gene>
    <name evidence="1" type="ORF">DI536_04415</name>
</gene>
<name>A0A2W5VP71_9BACT</name>
<dbReference type="Proteomes" id="UP000249061">
    <property type="component" value="Unassembled WGS sequence"/>
</dbReference>
<proteinExistence type="predicted"/>
<dbReference type="EMBL" id="QFQP01000002">
    <property type="protein sequence ID" value="PZR17564.1"/>
    <property type="molecule type" value="Genomic_DNA"/>
</dbReference>
<reference evidence="1 2" key="1">
    <citation type="submission" date="2017-08" db="EMBL/GenBank/DDBJ databases">
        <title>Infants hospitalized years apart are colonized by the same room-sourced microbial strains.</title>
        <authorList>
            <person name="Brooks B."/>
            <person name="Olm M.R."/>
            <person name="Firek B.A."/>
            <person name="Baker R."/>
            <person name="Thomas B.C."/>
            <person name="Morowitz M.J."/>
            <person name="Banfield J.F."/>
        </authorList>
    </citation>
    <scope>NUCLEOTIDE SEQUENCE [LARGE SCALE GENOMIC DNA]</scope>
    <source>
        <strain evidence="1">S2_003_000_R2_14</strain>
    </source>
</reference>
<evidence type="ECO:0000313" key="2">
    <source>
        <dbReference type="Proteomes" id="UP000249061"/>
    </source>
</evidence>
<dbReference type="AlphaFoldDB" id="A0A2W5VP71"/>
<protein>
    <submittedName>
        <fullName evidence="1">Uncharacterized protein</fullName>
    </submittedName>
</protein>
<sequence>MEKRPMSRSSRGLVMTLGLFVAACLDPLYQDGDPLTQSWVVCCQRGAIDTCFCEDETSCMQPIFACAGGTCATNPQCFVSTSDAGTGGGSGSTGGGSGGGGAVILDGGPVGGGASQDAGAGGGGGNSSYDAGTGGGTTMSTGFEFCCVNSRVTTCACGVSGCIGAPFTPCPGGGCVAGTTQAICR</sequence>
<evidence type="ECO:0000313" key="1">
    <source>
        <dbReference type="EMBL" id="PZR17564.1"/>
    </source>
</evidence>